<dbReference type="AlphaFoldDB" id="A0AAV7PNS8"/>
<evidence type="ECO:0000313" key="2">
    <source>
        <dbReference type="EMBL" id="KAJ1129494.1"/>
    </source>
</evidence>
<feature type="region of interest" description="Disordered" evidence="1">
    <location>
        <begin position="63"/>
        <end position="109"/>
    </location>
</feature>
<dbReference type="Proteomes" id="UP001066276">
    <property type="component" value="Chromosome 7"/>
</dbReference>
<name>A0AAV7PNS8_PLEWA</name>
<accession>A0AAV7PNS8</accession>
<evidence type="ECO:0000313" key="3">
    <source>
        <dbReference type="Proteomes" id="UP001066276"/>
    </source>
</evidence>
<comment type="caution">
    <text evidence="2">The sequence shown here is derived from an EMBL/GenBank/DDBJ whole genome shotgun (WGS) entry which is preliminary data.</text>
</comment>
<gene>
    <name evidence="2" type="ORF">NDU88_007862</name>
</gene>
<sequence>MYWEWGRGLWGRPTVESSLRRALLLESLGVAPFLCLCWAGPSREAAAWPKVVGCSGVHFLRKGSGLTPRPMSVSPLRQRPTAPLQRQKREAHRLRSTPTPGPRPAELRS</sequence>
<proteinExistence type="predicted"/>
<reference evidence="2" key="1">
    <citation type="journal article" date="2022" name="bioRxiv">
        <title>Sequencing and chromosome-scale assembly of the giantPleurodeles waltlgenome.</title>
        <authorList>
            <person name="Brown T."/>
            <person name="Elewa A."/>
            <person name="Iarovenko S."/>
            <person name="Subramanian E."/>
            <person name="Araus A.J."/>
            <person name="Petzold A."/>
            <person name="Susuki M."/>
            <person name="Suzuki K.-i.T."/>
            <person name="Hayashi T."/>
            <person name="Toyoda A."/>
            <person name="Oliveira C."/>
            <person name="Osipova E."/>
            <person name="Leigh N.D."/>
            <person name="Simon A."/>
            <person name="Yun M.H."/>
        </authorList>
    </citation>
    <scope>NUCLEOTIDE SEQUENCE</scope>
    <source>
        <strain evidence="2">20211129_DDA</strain>
        <tissue evidence="2">Liver</tissue>
    </source>
</reference>
<dbReference type="EMBL" id="JANPWB010000011">
    <property type="protein sequence ID" value="KAJ1129494.1"/>
    <property type="molecule type" value="Genomic_DNA"/>
</dbReference>
<protein>
    <recommendedName>
        <fullName evidence="4">Secreted protein</fullName>
    </recommendedName>
</protein>
<keyword evidence="3" id="KW-1185">Reference proteome</keyword>
<organism evidence="2 3">
    <name type="scientific">Pleurodeles waltl</name>
    <name type="common">Iberian ribbed newt</name>
    <dbReference type="NCBI Taxonomy" id="8319"/>
    <lineage>
        <taxon>Eukaryota</taxon>
        <taxon>Metazoa</taxon>
        <taxon>Chordata</taxon>
        <taxon>Craniata</taxon>
        <taxon>Vertebrata</taxon>
        <taxon>Euteleostomi</taxon>
        <taxon>Amphibia</taxon>
        <taxon>Batrachia</taxon>
        <taxon>Caudata</taxon>
        <taxon>Salamandroidea</taxon>
        <taxon>Salamandridae</taxon>
        <taxon>Pleurodelinae</taxon>
        <taxon>Pleurodeles</taxon>
    </lineage>
</organism>
<evidence type="ECO:0008006" key="4">
    <source>
        <dbReference type="Google" id="ProtNLM"/>
    </source>
</evidence>
<evidence type="ECO:0000256" key="1">
    <source>
        <dbReference type="SAM" id="MobiDB-lite"/>
    </source>
</evidence>